<feature type="compositionally biased region" description="Basic and acidic residues" evidence="3">
    <location>
        <begin position="51"/>
        <end position="84"/>
    </location>
</feature>
<dbReference type="PANTHER" id="PTHR45791">
    <property type="entry name" value="CALCIUM AND INTEGRIN BINDING FAMILY MEMBER 2"/>
    <property type="match status" value="1"/>
</dbReference>
<dbReference type="AlphaFoldDB" id="A0A9W7GB65"/>
<dbReference type="EMBL" id="BRYA01000124">
    <property type="protein sequence ID" value="GMI40319.1"/>
    <property type="molecule type" value="Genomic_DNA"/>
</dbReference>
<feature type="region of interest" description="Disordered" evidence="3">
    <location>
        <begin position="41"/>
        <end position="122"/>
    </location>
</feature>
<evidence type="ECO:0000313" key="5">
    <source>
        <dbReference type="Proteomes" id="UP001165065"/>
    </source>
</evidence>
<feature type="compositionally biased region" description="Low complexity" evidence="3">
    <location>
        <begin position="85"/>
        <end position="122"/>
    </location>
</feature>
<dbReference type="Proteomes" id="UP001165065">
    <property type="component" value="Unassembled WGS sequence"/>
</dbReference>
<name>A0A9W7GB65_9STRA</name>
<gene>
    <name evidence="4" type="ORF">TrCOL_g81</name>
</gene>
<keyword evidence="1" id="KW-0479">Metal-binding</keyword>
<dbReference type="PANTHER" id="PTHR45791:SF1">
    <property type="entry name" value="CALCIUM AND INTEGRIN BINDING FAMILY MEMBER 1"/>
    <property type="match status" value="1"/>
</dbReference>
<dbReference type="InterPro" id="IPR051433">
    <property type="entry name" value="CIBP"/>
</dbReference>
<keyword evidence="5" id="KW-1185">Reference proteome</keyword>
<keyword evidence="2" id="KW-0677">Repeat</keyword>
<dbReference type="InterPro" id="IPR011992">
    <property type="entry name" value="EF-hand-dom_pair"/>
</dbReference>
<proteinExistence type="predicted"/>
<dbReference type="GO" id="GO:0046872">
    <property type="term" value="F:metal ion binding"/>
    <property type="evidence" value="ECO:0007669"/>
    <property type="project" value="UniProtKB-KW"/>
</dbReference>
<dbReference type="OrthoDB" id="191686at2759"/>
<accession>A0A9W7GB65</accession>
<sequence>MFRGKAKCDLDEEAIEEIKMNTHFKRHEIIAYRKAFLYHTTRNLSPPQDGGEGKEGGEDKKGDDDSLDESGKGDGDNSDDKKSESSSSTTPSDSDDTTTTPPTDATSQAEAATTTATKKSQVAPLASTLSFKSSNIPDLSEYPMSITRHQFLNIKSIAMNPLKERIALCFEFGEDPDSTISFEQYMQMAATFNRPGNREVKLKLAFKIQAFTDPKKITKGDLKKYYELVARNGNIDTPVPKKDRKVVINKIMTECSSDSKRQFLSFEDFQRVIGTTDFDTNLKLELNVLGKNKH</sequence>
<dbReference type="SUPFAM" id="SSF47473">
    <property type="entry name" value="EF-hand"/>
    <property type="match status" value="1"/>
</dbReference>
<reference evidence="5" key="1">
    <citation type="journal article" date="2023" name="Commun. Biol.">
        <title>Genome analysis of Parmales, the sister group of diatoms, reveals the evolutionary specialization of diatoms from phago-mixotrophs to photoautotrophs.</title>
        <authorList>
            <person name="Ban H."/>
            <person name="Sato S."/>
            <person name="Yoshikawa S."/>
            <person name="Yamada K."/>
            <person name="Nakamura Y."/>
            <person name="Ichinomiya M."/>
            <person name="Sato N."/>
            <person name="Blanc-Mathieu R."/>
            <person name="Endo H."/>
            <person name="Kuwata A."/>
            <person name="Ogata H."/>
        </authorList>
    </citation>
    <scope>NUCLEOTIDE SEQUENCE [LARGE SCALE GENOMIC DNA]</scope>
</reference>
<dbReference type="Gene3D" id="1.10.238.10">
    <property type="entry name" value="EF-hand"/>
    <property type="match status" value="1"/>
</dbReference>
<organism evidence="4 5">
    <name type="scientific">Triparma columacea</name>
    <dbReference type="NCBI Taxonomy" id="722753"/>
    <lineage>
        <taxon>Eukaryota</taxon>
        <taxon>Sar</taxon>
        <taxon>Stramenopiles</taxon>
        <taxon>Ochrophyta</taxon>
        <taxon>Bolidophyceae</taxon>
        <taxon>Parmales</taxon>
        <taxon>Triparmaceae</taxon>
        <taxon>Triparma</taxon>
    </lineage>
</organism>
<protein>
    <submittedName>
        <fullName evidence="4">Uncharacterized protein</fullName>
    </submittedName>
</protein>
<comment type="caution">
    <text evidence="4">The sequence shown here is derived from an EMBL/GenBank/DDBJ whole genome shotgun (WGS) entry which is preliminary data.</text>
</comment>
<evidence type="ECO:0000256" key="2">
    <source>
        <dbReference type="ARBA" id="ARBA00022737"/>
    </source>
</evidence>
<evidence type="ECO:0000256" key="3">
    <source>
        <dbReference type="SAM" id="MobiDB-lite"/>
    </source>
</evidence>
<evidence type="ECO:0000313" key="4">
    <source>
        <dbReference type="EMBL" id="GMI40319.1"/>
    </source>
</evidence>
<evidence type="ECO:0000256" key="1">
    <source>
        <dbReference type="ARBA" id="ARBA00022723"/>
    </source>
</evidence>